<organism evidence="2 3">
    <name type="scientific">Reticulomyxa filosa</name>
    <dbReference type="NCBI Taxonomy" id="46433"/>
    <lineage>
        <taxon>Eukaryota</taxon>
        <taxon>Sar</taxon>
        <taxon>Rhizaria</taxon>
        <taxon>Retaria</taxon>
        <taxon>Foraminifera</taxon>
        <taxon>Monothalamids</taxon>
        <taxon>Reticulomyxidae</taxon>
        <taxon>Reticulomyxa</taxon>
    </lineage>
</organism>
<feature type="transmembrane region" description="Helical" evidence="1">
    <location>
        <begin position="74"/>
        <end position="91"/>
    </location>
</feature>
<feature type="transmembrane region" description="Helical" evidence="1">
    <location>
        <begin position="7"/>
        <end position="26"/>
    </location>
</feature>
<evidence type="ECO:0000256" key="1">
    <source>
        <dbReference type="SAM" id="Phobius"/>
    </source>
</evidence>
<keyword evidence="1" id="KW-0472">Membrane</keyword>
<keyword evidence="3" id="KW-1185">Reference proteome</keyword>
<dbReference type="Proteomes" id="UP000023152">
    <property type="component" value="Unassembled WGS sequence"/>
</dbReference>
<feature type="transmembrane region" description="Helical" evidence="1">
    <location>
        <begin position="38"/>
        <end position="62"/>
    </location>
</feature>
<feature type="transmembrane region" description="Helical" evidence="1">
    <location>
        <begin position="184"/>
        <end position="208"/>
    </location>
</feature>
<gene>
    <name evidence="2" type="ORF">RFI_24807</name>
</gene>
<dbReference type="EMBL" id="ASPP01021280">
    <property type="protein sequence ID" value="ETO12568.1"/>
    <property type="molecule type" value="Genomic_DNA"/>
</dbReference>
<proteinExistence type="predicted"/>
<accession>X6MEW9</accession>
<evidence type="ECO:0008006" key="4">
    <source>
        <dbReference type="Google" id="ProtNLM"/>
    </source>
</evidence>
<evidence type="ECO:0000313" key="3">
    <source>
        <dbReference type="Proteomes" id="UP000023152"/>
    </source>
</evidence>
<evidence type="ECO:0000313" key="2">
    <source>
        <dbReference type="EMBL" id="ETO12568.1"/>
    </source>
</evidence>
<dbReference type="AlphaFoldDB" id="X6MEW9"/>
<comment type="caution">
    <text evidence="2">The sequence shown here is derived from an EMBL/GenBank/DDBJ whole genome shotgun (WGS) entry which is preliminary data.</text>
</comment>
<keyword evidence="1" id="KW-1133">Transmembrane helix</keyword>
<protein>
    <recommendedName>
        <fullName evidence="4">Transmembrane protein</fullName>
    </recommendedName>
</protein>
<sequence length="250" mass="29797">MSFLRYHFYFIQSWILEIVICAVITFKNTMTTGLGIFTWSILAINYGILLPVFMYLYCFVFLPNRSSQIFHSRNVPCLTAVYFVTFIVFAIERPIHLLSGQSAPDLNYVGLSEAWDNFIDHLFTVLLYTLYVWKVYMIRYDGIYKQTIMMKLQKMNPLFQSQNEMNNEFVEWILWHRGTLGHHWYSLVVMSILAAIVMIPIGIIDFLMPHTNHLIISVTLWILLECIILRMIRYMPGWYERFFFFLNIDE</sequence>
<feature type="transmembrane region" description="Helical" evidence="1">
    <location>
        <begin position="118"/>
        <end position="136"/>
    </location>
</feature>
<name>X6MEW9_RETFI</name>
<feature type="transmembrane region" description="Helical" evidence="1">
    <location>
        <begin position="214"/>
        <end position="232"/>
    </location>
</feature>
<reference evidence="2 3" key="1">
    <citation type="journal article" date="2013" name="Curr. Biol.">
        <title>The Genome of the Foraminiferan Reticulomyxa filosa.</title>
        <authorList>
            <person name="Glockner G."/>
            <person name="Hulsmann N."/>
            <person name="Schleicher M."/>
            <person name="Noegel A.A."/>
            <person name="Eichinger L."/>
            <person name="Gallinger C."/>
            <person name="Pawlowski J."/>
            <person name="Sierra R."/>
            <person name="Euteneuer U."/>
            <person name="Pillet L."/>
            <person name="Moustafa A."/>
            <person name="Platzer M."/>
            <person name="Groth M."/>
            <person name="Szafranski K."/>
            <person name="Schliwa M."/>
        </authorList>
    </citation>
    <scope>NUCLEOTIDE SEQUENCE [LARGE SCALE GENOMIC DNA]</scope>
</reference>
<keyword evidence="1" id="KW-0812">Transmembrane</keyword>